<protein>
    <submittedName>
        <fullName evidence="1">Uncharacterized protein</fullName>
    </submittedName>
</protein>
<reference evidence="1" key="1">
    <citation type="submission" date="2022-03" db="EMBL/GenBank/DDBJ databases">
        <authorList>
            <person name="Martin H S."/>
        </authorList>
    </citation>
    <scope>NUCLEOTIDE SEQUENCE</scope>
</reference>
<evidence type="ECO:0000313" key="2">
    <source>
        <dbReference type="Proteomes" id="UP000837857"/>
    </source>
</evidence>
<evidence type="ECO:0000313" key="1">
    <source>
        <dbReference type="EMBL" id="CAH2034158.1"/>
    </source>
</evidence>
<dbReference type="EMBL" id="OW152813">
    <property type="protein sequence ID" value="CAH2034158.1"/>
    <property type="molecule type" value="Genomic_DNA"/>
</dbReference>
<name>A0ABN8HMZ2_9NEOP</name>
<feature type="non-terminal residue" evidence="1">
    <location>
        <position position="178"/>
    </location>
</feature>
<organism evidence="1 2">
    <name type="scientific">Iphiclides podalirius</name>
    <name type="common">scarce swallowtail</name>
    <dbReference type="NCBI Taxonomy" id="110791"/>
    <lineage>
        <taxon>Eukaryota</taxon>
        <taxon>Metazoa</taxon>
        <taxon>Ecdysozoa</taxon>
        <taxon>Arthropoda</taxon>
        <taxon>Hexapoda</taxon>
        <taxon>Insecta</taxon>
        <taxon>Pterygota</taxon>
        <taxon>Neoptera</taxon>
        <taxon>Endopterygota</taxon>
        <taxon>Lepidoptera</taxon>
        <taxon>Glossata</taxon>
        <taxon>Ditrysia</taxon>
        <taxon>Papilionoidea</taxon>
        <taxon>Papilionidae</taxon>
        <taxon>Papilioninae</taxon>
        <taxon>Iphiclides</taxon>
    </lineage>
</organism>
<keyword evidence="2" id="KW-1185">Reference proteome</keyword>
<dbReference type="PROSITE" id="PS51257">
    <property type="entry name" value="PROKAR_LIPOPROTEIN"/>
    <property type="match status" value="1"/>
</dbReference>
<proteinExistence type="predicted"/>
<gene>
    <name evidence="1" type="ORF">IPOD504_LOCUS3</name>
</gene>
<sequence length="178" mass="18753">MTIIKYKDGGRRPREANFAVAPPGGVLACTCANASIDAAICPGSGNDLLQWMSKEMIVGPIFEILLSYRTITIIKYKDGGRGPREANNAVSPPGGVLACTCAIASIDAAICPGSVGTKTKSTLVSKVQTKRRLKTERGQSRGGCTNSEAEACYSRARAYDLPSRAPSIPQKQKSSVCA</sequence>
<accession>A0ABN8HMZ2</accession>
<dbReference type="Proteomes" id="UP000837857">
    <property type="component" value="Chromosome 1"/>
</dbReference>